<keyword evidence="4" id="KW-1185">Reference proteome</keyword>
<dbReference type="PANTHER" id="PTHR36539:SF1">
    <property type="entry name" value="BACTERIAL MICROCOMPARTMENT SHELL VERTEX PROTEIN EUTN"/>
    <property type="match status" value="1"/>
</dbReference>
<comment type="subcellular location">
    <subcellularLocation>
        <location evidence="1">Bacterial microcompartment</location>
    </subcellularLocation>
</comment>
<dbReference type="CDD" id="cd01614">
    <property type="entry name" value="EutN_CcmL"/>
    <property type="match status" value="1"/>
</dbReference>
<dbReference type="SUPFAM" id="SSF159133">
    <property type="entry name" value="EutN/CcmL-like"/>
    <property type="match status" value="1"/>
</dbReference>
<evidence type="ECO:0000313" key="3">
    <source>
        <dbReference type="EMBL" id="TLX80632.1"/>
    </source>
</evidence>
<reference evidence="3 4" key="1">
    <citation type="submission" date="2019-04" db="EMBL/GenBank/DDBJ databases">
        <authorList>
            <person name="Li M."/>
        </authorList>
    </citation>
    <scope>NUCLEOTIDE SEQUENCE [LARGE SCALE GENOMIC DNA]</scope>
    <source>
        <strain evidence="3 4">LAM1902</strain>
    </source>
</reference>
<evidence type="ECO:0000313" key="4">
    <source>
        <dbReference type="Proteomes" id="UP000306635"/>
    </source>
</evidence>
<dbReference type="Pfam" id="PF03319">
    <property type="entry name" value="EutN_CcmL"/>
    <property type="match status" value="1"/>
</dbReference>
<dbReference type="Gene3D" id="2.40.50.220">
    <property type="entry name" value="EutN/Ccml"/>
    <property type="match status" value="1"/>
</dbReference>
<dbReference type="OrthoDB" id="196195at2"/>
<dbReference type="InterPro" id="IPR036677">
    <property type="entry name" value="EutN_CcmL_sf"/>
</dbReference>
<sequence length="95" mass="9846">MKLAMVVGQVVCTVKHPGLGLDRLLLVQGLDGEGRPDGERLVASDAIGAGNGEWVLLASGSSARQASSDGRAPIDLCVVGIVDEAVLDGEVFYRK</sequence>
<dbReference type="PANTHER" id="PTHR36539">
    <property type="entry name" value="ETHANOLAMINE UTILIZATION PROTEIN EUTN"/>
    <property type="match status" value="1"/>
</dbReference>
<dbReference type="GO" id="GO:0031469">
    <property type="term" value="C:bacterial microcompartment"/>
    <property type="evidence" value="ECO:0007669"/>
    <property type="project" value="UniProtKB-SubCell"/>
</dbReference>
<name>A0A5R9RBJ1_9PSED</name>
<accession>A0A5R9RBJ1</accession>
<dbReference type="RefSeq" id="WP_138520178.1">
    <property type="nucleotide sequence ID" value="NZ_JAOCBK010000001.1"/>
</dbReference>
<comment type="caution">
    <text evidence="3">The sequence shown here is derived from an EMBL/GenBank/DDBJ whole genome shotgun (WGS) entry which is preliminary data.</text>
</comment>
<evidence type="ECO:0000256" key="1">
    <source>
        <dbReference type="ARBA" id="ARBA00024322"/>
    </source>
</evidence>
<organism evidence="3 4">
    <name type="scientific">Pseudomonas nicosulfuronedens</name>
    <dbReference type="NCBI Taxonomy" id="2571105"/>
    <lineage>
        <taxon>Bacteria</taxon>
        <taxon>Pseudomonadati</taxon>
        <taxon>Pseudomonadota</taxon>
        <taxon>Gammaproteobacteria</taxon>
        <taxon>Pseudomonadales</taxon>
        <taxon>Pseudomonadaceae</taxon>
        <taxon>Pseudomonas</taxon>
    </lineage>
</organism>
<evidence type="ECO:0000256" key="2">
    <source>
        <dbReference type="ARBA" id="ARBA00024446"/>
    </source>
</evidence>
<dbReference type="Proteomes" id="UP000306635">
    <property type="component" value="Unassembled WGS sequence"/>
</dbReference>
<gene>
    <name evidence="3" type="primary">eutN</name>
    <name evidence="3" type="ORF">FAS41_02995</name>
</gene>
<dbReference type="EMBL" id="SWDV01000002">
    <property type="protein sequence ID" value="TLX80632.1"/>
    <property type="molecule type" value="Genomic_DNA"/>
</dbReference>
<dbReference type="InterPro" id="IPR004992">
    <property type="entry name" value="EutN_CcmL"/>
</dbReference>
<dbReference type="NCBIfam" id="NF011992">
    <property type="entry name" value="PRK15448.1"/>
    <property type="match status" value="1"/>
</dbReference>
<protein>
    <submittedName>
        <fullName evidence="3">Ethanolamine utilization microcompartment protein EutN</fullName>
    </submittedName>
</protein>
<dbReference type="AlphaFoldDB" id="A0A5R9RBJ1"/>
<dbReference type="PROSITE" id="PS51932">
    <property type="entry name" value="BMV"/>
    <property type="match status" value="1"/>
</dbReference>
<keyword evidence="2" id="KW-1283">Bacterial microcompartment</keyword>
<proteinExistence type="predicted"/>